<dbReference type="RefSeq" id="WP_132023960.1">
    <property type="nucleotide sequence ID" value="NZ_CP016605.1"/>
</dbReference>
<protein>
    <recommendedName>
        <fullName evidence="5">Phosphoserine phosphatase</fullName>
        <ecNumber evidence="4">3.1.3.3</ecNumber>
    </recommendedName>
    <alternativeName>
        <fullName evidence="11">O-phosphoserine phosphohydrolase</fullName>
    </alternativeName>
</protein>
<name>A0A4R2MXF7_9PAST</name>
<evidence type="ECO:0000256" key="6">
    <source>
        <dbReference type="ARBA" id="ARBA00022605"/>
    </source>
</evidence>
<evidence type="ECO:0000256" key="10">
    <source>
        <dbReference type="ARBA" id="ARBA00023299"/>
    </source>
</evidence>
<evidence type="ECO:0000313" key="16">
    <source>
        <dbReference type="EMBL" id="TCP12337.1"/>
    </source>
</evidence>
<dbReference type="Proteomes" id="UP000294841">
    <property type="component" value="Unassembled WGS sequence"/>
</dbReference>
<dbReference type="Pfam" id="PF00702">
    <property type="entry name" value="Hydrolase"/>
    <property type="match status" value="1"/>
</dbReference>
<evidence type="ECO:0000256" key="11">
    <source>
        <dbReference type="ARBA" id="ARBA00031693"/>
    </source>
</evidence>
<dbReference type="FunFam" id="1.10.150.210:FF:000001">
    <property type="entry name" value="Phosphoserine phosphatase"/>
    <property type="match status" value="1"/>
</dbReference>
<dbReference type="NCBIfam" id="NF008350">
    <property type="entry name" value="PRK11133.1"/>
    <property type="match status" value="1"/>
</dbReference>
<evidence type="ECO:0000256" key="7">
    <source>
        <dbReference type="ARBA" id="ARBA00022723"/>
    </source>
</evidence>
<evidence type="ECO:0000313" key="17">
    <source>
        <dbReference type="Proteomes" id="UP000294841"/>
    </source>
</evidence>
<evidence type="ECO:0000256" key="8">
    <source>
        <dbReference type="ARBA" id="ARBA00022801"/>
    </source>
</evidence>
<evidence type="ECO:0000256" key="12">
    <source>
        <dbReference type="ARBA" id="ARBA00048138"/>
    </source>
</evidence>
<dbReference type="InterPro" id="IPR041449">
    <property type="entry name" value="SerB_N"/>
</dbReference>
<dbReference type="Gene3D" id="3.40.50.1000">
    <property type="entry name" value="HAD superfamily/HAD-like"/>
    <property type="match status" value="1"/>
</dbReference>
<dbReference type="SFLD" id="SFLDG01136">
    <property type="entry name" value="C1.6:_Phosphoserine_Phosphatas"/>
    <property type="match status" value="1"/>
</dbReference>
<evidence type="ECO:0000259" key="15">
    <source>
        <dbReference type="Pfam" id="PF18429"/>
    </source>
</evidence>
<feature type="active site" description="Proton donor" evidence="14">
    <location>
        <position position="111"/>
    </location>
</feature>
<accession>A0A4R2MXF7</accession>
<dbReference type="EC" id="3.1.3.3" evidence="4"/>
<keyword evidence="7" id="KW-0479">Metal-binding</keyword>
<comment type="caution">
    <text evidence="16">The sequence shown here is derived from an EMBL/GenBank/DDBJ whole genome shotgun (WGS) entry which is preliminary data.</text>
</comment>
<proteinExistence type="inferred from homology"/>
<dbReference type="GO" id="GO:0000287">
    <property type="term" value="F:magnesium ion binding"/>
    <property type="evidence" value="ECO:0007669"/>
    <property type="project" value="TreeGrafter"/>
</dbReference>
<comment type="catalytic activity">
    <reaction evidence="13">
        <text>O-phospho-D-serine + H2O = D-serine + phosphate</text>
        <dbReference type="Rhea" id="RHEA:24873"/>
        <dbReference type="ChEBI" id="CHEBI:15377"/>
        <dbReference type="ChEBI" id="CHEBI:35247"/>
        <dbReference type="ChEBI" id="CHEBI:43474"/>
        <dbReference type="ChEBI" id="CHEBI:58680"/>
        <dbReference type="EC" id="3.1.3.3"/>
    </reaction>
</comment>
<dbReference type="GO" id="GO:0036424">
    <property type="term" value="F:L-phosphoserine phosphatase activity"/>
    <property type="evidence" value="ECO:0007669"/>
    <property type="project" value="InterPro"/>
</dbReference>
<evidence type="ECO:0000256" key="5">
    <source>
        <dbReference type="ARBA" id="ARBA00015196"/>
    </source>
</evidence>
<dbReference type="PANTHER" id="PTHR43344:SF2">
    <property type="entry name" value="PHOSPHOSERINE PHOSPHATASE"/>
    <property type="match status" value="1"/>
</dbReference>
<dbReference type="Gene3D" id="3.30.70.2020">
    <property type="match status" value="1"/>
</dbReference>
<dbReference type="FunFam" id="3.40.50.1000:FF:000048">
    <property type="entry name" value="Phosphoserine phosphatase"/>
    <property type="match status" value="1"/>
</dbReference>
<feature type="domain" description="Phosphoserine phosphatase N-terminal" evidence="15">
    <location>
        <begin position="33"/>
        <end position="92"/>
    </location>
</feature>
<dbReference type="SUPFAM" id="SSF56784">
    <property type="entry name" value="HAD-like"/>
    <property type="match status" value="1"/>
</dbReference>
<evidence type="ECO:0000256" key="1">
    <source>
        <dbReference type="ARBA" id="ARBA00001946"/>
    </source>
</evidence>
<organism evidence="16 17">
    <name type="scientific">Bisgaardia hudsonensis</name>
    <dbReference type="NCBI Taxonomy" id="109472"/>
    <lineage>
        <taxon>Bacteria</taxon>
        <taxon>Pseudomonadati</taxon>
        <taxon>Pseudomonadota</taxon>
        <taxon>Gammaproteobacteria</taxon>
        <taxon>Pasteurellales</taxon>
        <taxon>Pasteurellaceae</taxon>
        <taxon>Bisgaardia</taxon>
    </lineage>
</organism>
<feature type="active site" description="Nucleophile" evidence="14">
    <location>
        <position position="109"/>
    </location>
</feature>
<dbReference type="AlphaFoldDB" id="A0A4R2MXF7"/>
<dbReference type="OrthoDB" id="9792539at2"/>
<comment type="pathway">
    <text evidence="2">Amino-acid biosynthesis; L-serine biosynthesis; L-serine from 3-phospho-D-glycerate: step 3/3.</text>
</comment>
<dbReference type="GO" id="GO:0005737">
    <property type="term" value="C:cytoplasm"/>
    <property type="evidence" value="ECO:0007669"/>
    <property type="project" value="TreeGrafter"/>
</dbReference>
<comment type="similarity">
    <text evidence="3">Belongs to the HAD-like hydrolase superfamily. SerB family.</text>
</comment>
<evidence type="ECO:0000256" key="13">
    <source>
        <dbReference type="ARBA" id="ARBA00048523"/>
    </source>
</evidence>
<comment type="catalytic activity">
    <reaction evidence="12">
        <text>O-phospho-L-serine + H2O = L-serine + phosphate</text>
        <dbReference type="Rhea" id="RHEA:21208"/>
        <dbReference type="ChEBI" id="CHEBI:15377"/>
        <dbReference type="ChEBI" id="CHEBI:33384"/>
        <dbReference type="ChEBI" id="CHEBI:43474"/>
        <dbReference type="ChEBI" id="CHEBI:57524"/>
        <dbReference type="EC" id="3.1.3.3"/>
    </reaction>
</comment>
<evidence type="ECO:0000256" key="2">
    <source>
        <dbReference type="ARBA" id="ARBA00005135"/>
    </source>
</evidence>
<comment type="cofactor">
    <cofactor evidence="1">
        <name>Mg(2+)</name>
        <dbReference type="ChEBI" id="CHEBI:18420"/>
    </cofactor>
</comment>
<keyword evidence="10" id="KW-0718">Serine biosynthesis</keyword>
<dbReference type="NCBIfam" id="TIGR00338">
    <property type="entry name" value="serB"/>
    <property type="match status" value="1"/>
</dbReference>
<gene>
    <name evidence="16" type="ORF">EV697_104147</name>
</gene>
<reference evidence="16 17" key="1">
    <citation type="submission" date="2019-03" db="EMBL/GenBank/DDBJ databases">
        <title>Genomic Encyclopedia of Type Strains, Phase IV (KMG-IV): sequencing the most valuable type-strain genomes for metagenomic binning, comparative biology and taxonomic classification.</title>
        <authorList>
            <person name="Goeker M."/>
        </authorList>
    </citation>
    <scope>NUCLEOTIDE SEQUENCE [LARGE SCALE GENOMIC DNA]</scope>
    <source>
        <strain evidence="16 17">DSM 28231</strain>
    </source>
</reference>
<dbReference type="SFLD" id="SFLDS00003">
    <property type="entry name" value="Haloacid_Dehalogenase"/>
    <property type="match status" value="1"/>
</dbReference>
<evidence type="ECO:0000256" key="3">
    <source>
        <dbReference type="ARBA" id="ARBA00009184"/>
    </source>
</evidence>
<dbReference type="Pfam" id="PF18429">
    <property type="entry name" value="DUF5609"/>
    <property type="match status" value="1"/>
</dbReference>
<evidence type="ECO:0000256" key="9">
    <source>
        <dbReference type="ARBA" id="ARBA00022842"/>
    </source>
</evidence>
<dbReference type="InterPro" id="IPR023214">
    <property type="entry name" value="HAD_sf"/>
</dbReference>
<dbReference type="InterPro" id="IPR004469">
    <property type="entry name" value="PSP"/>
</dbReference>
<sequence>MQIQNIATISSYYTQCPTPFFKDLTISQGIDKFIIYGSGLTLNKLQAFQHKTNENFIILDYWNELYNTVVLLQGDWNVKYLEYAHQLALDVALINFDTCLSQSGLLVMDMDSTIIQMECIDEVAKLAGTGEMVSAITAQAMRGELDFQQSLRRRVATLKDAPESILQQVREKLPLMSGVKEMINGLQQYGWKTAIASGGFTYFADYLKDLLGLDYAISNEFEIIDGKLTGKVKGDIVDADYKAKTLEKLAKEFNIDIKDTVAIGDGANDLAMMAVANLGGAFHAKPKVQQQAQVVVNFADLTALLCILSANDRIKKLLGVNNAFI</sequence>
<keyword evidence="6" id="KW-0028">Amino-acid biosynthesis</keyword>
<evidence type="ECO:0000256" key="14">
    <source>
        <dbReference type="PIRSR" id="PIRSR604469-1"/>
    </source>
</evidence>
<dbReference type="PANTHER" id="PTHR43344">
    <property type="entry name" value="PHOSPHOSERINE PHOSPHATASE"/>
    <property type="match status" value="1"/>
</dbReference>
<keyword evidence="9" id="KW-0460">Magnesium</keyword>
<dbReference type="CDD" id="cd07500">
    <property type="entry name" value="HAD_PSP"/>
    <property type="match status" value="1"/>
</dbReference>
<dbReference type="InterPro" id="IPR050582">
    <property type="entry name" value="HAD-like_SerB"/>
</dbReference>
<keyword evidence="17" id="KW-1185">Reference proteome</keyword>
<dbReference type="SFLD" id="SFLDG01137">
    <property type="entry name" value="C1.6.1:_Phosphoserine_Phosphat"/>
    <property type="match status" value="1"/>
</dbReference>
<dbReference type="InterPro" id="IPR036412">
    <property type="entry name" value="HAD-like_sf"/>
</dbReference>
<dbReference type="EMBL" id="SLXI01000004">
    <property type="protein sequence ID" value="TCP12337.1"/>
    <property type="molecule type" value="Genomic_DNA"/>
</dbReference>
<keyword evidence="8" id="KW-0378">Hydrolase</keyword>
<dbReference type="NCBIfam" id="TIGR01488">
    <property type="entry name" value="HAD-SF-IB"/>
    <property type="match status" value="1"/>
</dbReference>
<dbReference type="UniPathway" id="UPA00135">
    <property type="reaction ID" value="UER00198"/>
</dbReference>
<dbReference type="SFLD" id="SFLDF00029">
    <property type="entry name" value="phosphoserine_phosphatase"/>
    <property type="match status" value="1"/>
</dbReference>
<dbReference type="Gene3D" id="1.10.150.210">
    <property type="entry name" value="Phosphoserine phosphatase, domain 2"/>
    <property type="match status" value="1"/>
</dbReference>
<evidence type="ECO:0000256" key="4">
    <source>
        <dbReference type="ARBA" id="ARBA00012640"/>
    </source>
</evidence>
<dbReference type="GO" id="GO:0006564">
    <property type="term" value="P:L-serine biosynthetic process"/>
    <property type="evidence" value="ECO:0007669"/>
    <property type="project" value="UniProtKB-KW"/>
</dbReference>